<protein>
    <submittedName>
        <fullName evidence="2">Uncharacterized protein</fullName>
    </submittedName>
</protein>
<sequence>MYFATTSKLSALQNKYTLNITALSFYHHASDAPSLPIAATSDIYTQIHPSPDALAENIGHIMTICVMLREEQGDIIRELKKLGQSTGVDIDLEDGGTSGVELESKQGWMGRTETLNEIVEKVKILEESIEKIGERLRIHGNDQENGSLIREQMFLSKENKQPRKRTQQDDIAMNEAGLQLGFRGQERKPQKAPLPVIHKRKRKGADDDIISGVRKQDSGASPVTHHKSKRGSKKEVPNSQSADEAEDIDNNDGGEEYQEIGGDWREGEGDEEEEETESRIKSLTEKRRKAMSVPIIDKGKPTGRRVLQRKAHK</sequence>
<organism evidence="2 3">
    <name type="scientific">Morchella conica CCBAS932</name>
    <dbReference type="NCBI Taxonomy" id="1392247"/>
    <lineage>
        <taxon>Eukaryota</taxon>
        <taxon>Fungi</taxon>
        <taxon>Dikarya</taxon>
        <taxon>Ascomycota</taxon>
        <taxon>Pezizomycotina</taxon>
        <taxon>Pezizomycetes</taxon>
        <taxon>Pezizales</taxon>
        <taxon>Morchellaceae</taxon>
        <taxon>Morchella</taxon>
    </lineage>
</organism>
<evidence type="ECO:0000256" key="1">
    <source>
        <dbReference type="SAM" id="MobiDB-lite"/>
    </source>
</evidence>
<proteinExistence type="predicted"/>
<feature type="region of interest" description="Disordered" evidence="1">
    <location>
        <begin position="179"/>
        <end position="313"/>
    </location>
</feature>
<feature type="compositionally biased region" description="Basic residues" evidence="1">
    <location>
        <begin position="301"/>
        <end position="313"/>
    </location>
</feature>
<dbReference type="AlphaFoldDB" id="A0A3N4L6S7"/>
<reference evidence="2 3" key="1">
    <citation type="journal article" date="2018" name="Nat. Ecol. Evol.">
        <title>Pezizomycetes genomes reveal the molecular basis of ectomycorrhizal truffle lifestyle.</title>
        <authorList>
            <person name="Murat C."/>
            <person name="Payen T."/>
            <person name="Noel B."/>
            <person name="Kuo A."/>
            <person name="Morin E."/>
            <person name="Chen J."/>
            <person name="Kohler A."/>
            <person name="Krizsan K."/>
            <person name="Balestrini R."/>
            <person name="Da Silva C."/>
            <person name="Montanini B."/>
            <person name="Hainaut M."/>
            <person name="Levati E."/>
            <person name="Barry K.W."/>
            <person name="Belfiori B."/>
            <person name="Cichocki N."/>
            <person name="Clum A."/>
            <person name="Dockter R.B."/>
            <person name="Fauchery L."/>
            <person name="Guy J."/>
            <person name="Iotti M."/>
            <person name="Le Tacon F."/>
            <person name="Lindquist E.A."/>
            <person name="Lipzen A."/>
            <person name="Malagnac F."/>
            <person name="Mello A."/>
            <person name="Molinier V."/>
            <person name="Miyauchi S."/>
            <person name="Poulain J."/>
            <person name="Riccioni C."/>
            <person name="Rubini A."/>
            <person name="Sitrit Y."/>
            <person name="Splivallo R."/>
            <person name="Traeger S."/>
            <person name="Wang M."/>
            <person name="Zifcakova L."/>
            <person name="Wipf D."/>
            <person name="Zambonelli A."/>
            <person name="Paolocci F."/>
            <person name="Nowrousian M."/>
            <person name="Ottonello S."/>
            <person name="Baldrian P."/>
            <person name="Spatafora J.W."/>
            <person name="Henrissat B."/>
            <person name="Nagy L.G."/>
            <person name="Aury J.M."/>
            <person name="Wincker P."/>
            <person name="Grigoriev I.V."/>
            <person name="Bonfante P."/>
            <person name="Martin F.M."/>
        </authorList>
    </citation>
    <scope>NUCLEOTIDE SEQUENCE [LARGE SCALE GENOMIC DNA]</scope>
    <source>
        <strain evidence="2 3">CCBAS932</strain>
    </source>
</reference>
<dbReference type="STRING" id="1392247.A0A3N4L6S7"/>
<keyword evidence="3" id="KW-1185">Reference proteome</keyword>
<evidence type="ECO:0000313" key="2">
    <source>
        <dbReference type="EMBL" id="RPB17488.1"/>
    </source>
</evidence>
<name>A0A3N4L6S7_9PEZI</name>
<dbReference type="OrthoDB" id="5394620at2759"/>
<dbReference type="EMBL" id="ML119105">
    <property type="protein sequence ID" value="RPB17488.1"/>
    <property type="molecule type" value="Genomic_DNA"/>
</dbReference>
<evidence type="ECO:0000313" key="3">
    <source>
        <dbReference type="Proteomes" id="UP000277580"/>
    </source>
</evidence>
<gene>
    <name evidence="2" type="ORF">P167DRAFT_767</name>
</gene>
<accession>A0A3N4L6S7</accession>
<feature type="compositionally biased region" description="Acidic residues" evidence="1">
    <location>
        <begin position="243"/>
        <end position="258"/>
    </location>
</feature>
<dbReference type="Proteomes" id="UP000277580">
    <property type="component" value="Unassembled WGS sequence"/>
</dbReference>
<dbReference type="InParanoid" id="A0A3N4L6S7"/>